<evidence type="ECO:0000313" key="2">
    <source>
        <dbReference type="Proteomes" id="UP001497700"/>
    </source>
</evidence>
<organism evidence="1 2">
    <name type="scientific">Hypoxylon rubiginosum</name>
    <dbReference type="NCBI Taxonomy" id="110542"/>
    <lineage>
        <taxon>Eukaryota</taxon>
        <taxon>Fungi</taxon>
        <taxon>Dikarya</taxon>
        <taxon>Ascomycota</taxon>
        <taxon>Pezizomycotina</taxon>
        <taxon>Sordariomycetes</taxon>
        <taxon>Xylariomycetidae</taxon>
        <taxon>Xylariales</taxon>
        <taxon>Hypoxylaceae</taxon>
        <taxon>Hypoxylon</taxon>
    </lineage>
</organism>
<sequence>MLRQSLRPARLLGTRSWSVSTPATRMSLGRQNSHRIMSNGLCRLYSASEATRESHSPENHLTRSDGISSIIRQDHREIERYYSKIVDSNDPDTQRRYQNAFVWELTRHSIAEELVVYPSLETGVNDGKVMADKDRSEHQVTKDQLYRFQNMNPEDKDFIPTLETLMKDLRMHIKEEEEHDLVKLEEALLPAKSRDMAEQFDMIKAFTPTRSHPGAPNKPPFETAVGLMTAPLDKLRDMFRAWPDESGHKPPSGGAAR</sequence>
<comment type="caution">
    <text evidence="1">The sequence shown here is derived from an EMBL/GenBank/DDBJ whole genome shotgun (WGS) entry which is preliminary data.</text>
</comment>
<name>A0ACB9Z3J6_9PEZI</name>
<dbReference type="Proteomes" id="UP001497700">
    <property type="component" value="Unassembled WGS sequence"/>
</dbReference>
<proteinExistence type="predicted"/>
<dbReference type="EMBL" id="MU393460">
    <property type="protein sequence ID" value="KAI4866361.1"/>
    <property type="molecule type" value="Genomic_DNA"/>
</dbReference>
<protein>
    <submittedName>
        <fullName evidence="1">Uncharacterized protein</fullName>
    </submittedName>
</protein>
<gene>
    <name evidence="1" type="ORF">F4820DRAFT_417435</name>
</gene>
<keyword evidence="2" id="KW-1185">Reference proteome</keyword>
<reference evidence="1 2" key="1">
    <citation type="journal article" date="2022" name="New Phytol.">
        <title>Ecological generalism drives hyperdiversity of secondary metabolite gene clusters in xylarialean endophytes.</title>
        <authorList>
            <person name="Franco M.E.E."/>
            <person name="Wisecaver J.H."/>
            <person name="Arnold A.E."/>
            <person name="Ju Y.M."/>
            <person name="Slot J.C."/>
            <person name="Ahrendt S."/>
            <person name="Moore L.P."/>
            <person name="Eastman K.E."/>
            <person name="Scott K."/>
            <person name="Konkel Z."/>
            <person name="Mondo S.J."/>
            <person name="Kuo A."/>
            <person name="Hayes R.D."/>
            <person name="Haridas S."/>
            <person name="Andreopoulos B."/>
            <person name="Riley R."/>
            <person name="LaButti K."/>
            <person name="Pangilinan J."/>
            <person name="Lipzen A."/>
            <person name="Amirebrahimi M."/>
            <person name="Yan J."/>
            <person name="Adam C."/>
            <person name="Keymanesh K."/>
            <person name="Ng V."/>
            <person name="Louie K."/>
            <person name="Northen T."/>
            <person name="Drula E."/>
            <person name="Henrissat B."/>
            <person name="Hsieh H.M."/>
            <person name="Youens-Clark K."/>
            <person name="Lutzoni F."/>
            <person name="Miadlikowska J."/>
            <person name="Eastwood D.C."/>
            <person name="Hamelin R.C."/>
            <person name="Grigoriev I.V."/>
            <person name="U'Ren J.M."/>
        </authorList>
    </citation>
    <scope>NUCLEOTIDE SEQUENCE [LARGE SCALE GENOMIC DNA]</scope>
    <source>
        <strain evidence="1 2">CBS 119005</strain>
    </source>
</reference>
<accession>A0ACB9Z3J6</accession>
<evidence type="ECO:0000313" key="1">
    <source>
        <dbReference type="EMBL" id="KAI4866361.1"/>
    </source>
</evidence>